<dbReference type="HOGENOM" id="CLU_566641_0_0_1"/>
<protein>
    <recommendedName>
        <fullName evidence="3">Chitin-binding type-2 domain-containing protein</fullName>
    </recommendedName>
</protein>
<dbReference type="OMA" id="ANDHFES"/>
<evidence type="ECO:0000259" key="3">
    <source>
        <dbReference type="PROSITE" id="PS50940"/>
    </source>
</evidence>
<dbReference type="PANTHER" id="PTHR22933">
    <property type="entry name" value="FI18007P1-RELATED"/>
    <property type="match status" value="1"/>
</dbReference>
<sequence length="482" mass="54276">MHWIILLTSLPFILVNSQSASNEQSSLEILCQPICLNSMNSRSSPGLPISSHQDPPSVTSNDKQEATIKDKPLEKLIVVTDNGKDGKSGEAIERKENGLNGEEKMLIRKSSESASRENQWNSSRWAKLPIRPPKLRFGSKPVATKARRIAYGSMVKTRSLSKEDSNLIPIAYTNSSQTTSHDILELSSSEKRTSRMRIGRRHNPQANDHFESEPDELAKSSSIVRIRNDLIPSSSPSLFRFSTSGDTRSSSYRNIPKLLLPKFSRPAMYSLNGFIPKPNIQRLTTSTSTTVKPSLINRLNRKDFARSNNLDKNNQKKHETKHRQSLEDSDNLKTSGSVNRLSKRRGYLSTSKQRSTLPNADSKYKLANRRGQPGKDYPMINSIPKTSFDCKDHIGGSGFYADPETGCQVWHMCQGHRKHSFLCPNGTIFNQKSGVCDWWYNVDCVESPLTLLGTSETTFRTSRSNSMSLFDTLLMERRLAYQ</sequence>
<feature type="region of interest" description="Disordered" evidence="1">
    <location>
        <begin position="42"/>
        <end position="66"/>
    </location>
</feature>
<dbReference type="InterPro" id="IPR036508">
    <property type="entry name" value="Chitin-bd_dom_sf"/>
</dbReference>
<dbReference type="STRING" id="32264.T1L5A2"/>
<evidence type="ECO:0000256" key="1">
    <source>
        <dbReference type="SAM" id="MobiDB-lite"/>
    </source>
</evidence>
<feature type="domain" description="Chitin-binding type-2" evidence="3">
    <location>
        <begin position="387"/>
        <end position="446"/>
    </location>
</feature>
<name>T1L5A2_TETUR</name>
<dbReference type="OrthoDB" id="6514762at2759"/>
<dbReference type="PANTHER" id="PTHR22933:SF42">
    <property type="entry name" value="FI18455P1-RELATED"/>
    <property type="match status" value="1"/>
</dbReference>
<feature type="chain" id="PRO_5004582149" description="Chitin-binding type-2 domain-containing protein" evidence="2">
    <location>
        <begin position="18"/>
        <end position="482"/>
    </location>
</feature>
<keyword evidence="5" id="KW-1185">Reference proteome</keyword>
<feature type="compositionally biased region" description="Polar residues" evidence="1">
    <location>
        <begin position="42"/>
        <end position="61"/>
    </location>
</feature>
<dbReference type="Proteomes" id="UP000015104">
    <property type="component" value="Unassembled WGS sequence"/>
</dbReference>
<dbReference type="Gene3D" id="2.170.140.10">
    <property type="entry name" value="Chitin binding domain"/>
    <property type="match status" value="1"/>
</dbReference>
<dbReference type="InterPro" id="IPR002557">
    <property type="entry name" value="Chitin-bd_dom"/>
</dbReference>
<dbReference type="SUPFAM" id="SSF57625">
    <property type="entry name" value="Invertebrate chitin-binding proteins"/>
    <property type="match status" value="1"/>
</dbReference>
<dbReference type="GO" id="GO:0005576">
    <property type="term" value="C:extracellular region"/>
    <property type="evidence" value="ECO:0007669"/>
    <property type="project" value="InterPro"/>
</dbReference>
<gene>
    <name evidence="4" type="primary">107370410</name>
</gene>
<keyword evidence="2" id="KW-0732">Signal</keyword>
<dbReference type="SMART" id="SM00494">
    <property type="entry name" value="ChtBD2"/>
    <property type="match status" value="1"/>
</dbReference>
<feature type="compositionally biased region" description="Basic and acidic residues" evidence="1">
    <location>
        <begin position="313"/>
        <end position="326"/>
    </location>
</feature>
<dbReference type="Pfam" id="PF01607">
    <property type="entry name" value="CBM_14"/>
    <property type="match status" value="1"/>
</dbReference>
<evidence type="ECO:0000313" key="4">
    <source>
        <dbReference type="EnsemblMetazoa" id="tetur44g00060.1"/>
    </source>
</evidence>
<dbReference type="EMBL" id="CAEY01001235">
    <property type="status" value="NOT_ANNOTATED_CDS"/>
    <property type="molecule type" value="Genomic_DNA"/>
</dbReference>
<dbReference type="GO" id="GO:0008061">
    <property type="term" value="F:chitin binding"/>
    <property type="evidence" value="ECO:0007669"/>
    <property type="project" value="InterPro"/>
</dbReference>
<dbReference type="EnsemblMetazoa" id="tetur44g00060.1">
    <property type="protein sequence ID" value="tetur44g00060.1"/>
    <property type="gene ID" value="tetur44g00060"/>
</dbReference>
<dbReference type="KEGG" id="tut:107370410"/>
<dbReference type="eggNOG" id="ENOG502S2FX">
    <property type="taxonomic scope" value="Eukaryota"/>
</dbReference>
<evidence type="ECO:0000313" key="5">
    <source>
        <dbReference type="Proteomes" id="UP000015104"/>
    </source>
</evidence>
<dbReference type="AlphaFoldDB" id="T1L5A2"/>
<proteinExistence type="predicted"/>
<accession>T1L5A2</accession>
<reference evidence="5" key="1">
    <citation type="submission" date="2011-08" db="EMBL/GenBank/DDBJ databases">
        <authorList>
            <person name="Rombauts S."/>
        </authorList>
    </citation>
    <scope>NUCLEOTIDE SEQUENCE</scope>
    <source>
        <strain evidence="5">London</strain>
    </source>
</reference>
<dbReference type="PROSITE" id="PS50940">
    <property type="entry name" value="CHIT_BIND_II"/>
    <property type="match status" value="1"/>
</dbReference>
<feature type="region of interest" description="Disordered" evidence="1">
    <location>
        <begin position="285"/>
        <end position="378"/>
    </location>
</feature>
<evidence type="ECO:0000256" key="2">
    <source>
        <dbReference type="SAM" id="SignalP"/>
    </source>
</evidence>
<dbReference type="InterPro" id="IPR052976">
    <property type="entry name" value="Scoloptoxin-like"/>
</dbReference>
<feature type="compositionally biased region" description="Polar residues" evidence="1">
    <location>
        <begin position="348"/>
        <end position="359"/>
    </location>
</feature>
<reference evidence="4" key="2">
    <citation type="submission" date="2015-06" db="UniProtKB">
        <authorList>
            <consortium name="EnsemblMetazoa"/>
        </authorList>
    </citation>
    <scope>IDENTIFICATION</scope>
</reference>
<feature type="signal peptide" evidence="2">
    <location>
        <begin position="1"/>
        <end position="17"/>
    </location>
</feature>
<organism evidence="4 5">
    <name type="scientific">Tetranychus urticae</name>
    <name type="common">Two-spotted spider mite</name>
    <dbReference type="NCBI Taxonomy" id="32264"/>
    <lineage>
        <taxon>Eukaryota</taxon>
        <taxon>Metazoa</taxon>
        <taxon>Ecdysozoa</taxon>
        <taxon>Arthropoda</taxon>
        <taxon>Chelicerata</taxon>
        <taxon>Arachnida</taxon>
        <taxon>Acari</taxon>
        <taxon>Acariformes</taxon>
        <taxon>Trombidiformes</taxon>
        <taxon>Prostigmata</taxon>
        <taxon>Eleutherengona</taxon>
        <taxon>Raphignathae</taxon>
        <taxon>Tetranychoidea</taxon>
        <taxon>Tetranychidae</taxon>
        <taxon>Tetranychus</taxon>
    </lineage>
</organism>